<dbReference type="CDD" id="cd06980">
    <property type="entry name" value="cupin_bxe_c0505"/>
    <property type="match status" value="1"/>
</dbReference>
<evidence type="ECO:0000313" key="3">
    <source>
        <dbReference type="Proteomes" id="UP000005801"/>
    </source>
</evidence>
<name>A6G6Z3_9BACT</name>
<keyword evidence="3" id="KW-1185">Reference proteome</keyword>
<proteinExistence type="predicted"/>
<dbReference type="Proteomes" id="UP000005801">
    <property type="component" value="Unassembled WGS sequence"/>
</dbReference>
<sequence>MVLPGAPLDATLRFFTDALGFRVDAVFPADDPRQVVISGHGLRLRLDRDLDPRPSTLRLECRDDLDGRAREPIVAPNATVVEFGLAEAPLEVPEHATRLEHTRAALDGARWVEGRAGMLYRDLIPSRCGGRFIASHIRIPEGGPVPDYVHYHRVAFQMIYCRRGWVRVVYEDQGPPFVLEAGDCVLQPPQIRHRVLECSDGLEVIELGCPALHETLVDHALTLPTQELRPERTFGGQLFTRHRASEASWEPWTTPGFAARDLGIQRASRRAAAHVLRLRPEGGDAALTFPDAFSFAFVLRGSLSWSTSANERLVLAEGDAATFPAGQTLPGLEVSPDLELLLVRE</sequence>
<dbReference type="STRING" id="391625.PPSIR1_06341"/>
<reference evidence="2 3" key="1">
    <citation type="submission" date="2007-06" db="EMBL/GenBank/DDBJ databases">
        <authorList>
            <person name="Shimkets L."/>
            <person name="Ferriera S."/>
            <person name="Johnson J."/>
            <person name="Kravitz S."/>
            <person name="Beeson K."/>
            <person name="Sutton G."/>
            <person name="Rogers Y.-H."/>
            <person name="Friedman R."/>
            <person name="Frazier M."/>
            <person name="Venter J.C."/>
        </authorList>
    </citation>
    <scope>NUCLEOTIDE SEQUENCE [LARGE SCALE GENOMIC DNA]</scope>
    <source>
        <strain evidence="2 3">SIR-1</strain>
    </source>
</reference>
<gene>
    <name evidence="2" type="ORF">PPSIR1_06341</name>
</gene>
<organism evidence="2 3">
    <name type="scientific">Plesiocystis pacifica SIR-1</name>
    <dbReference type="NCBI Taxonomy" id="391625"/>
    <lineage>
        <taxon>Bacteria</taxon>
        <taxon>Pseudomonadati</taxon>
        <taxon>Myxococcota</taxon>
        <taxon>Polyangia</taxon>
        <taxon>Nannocystales</taxon>
        <taxon>Nannocystaceae</taxon>
        <taxon>Plesiocystis</taxon>
    </lineage>
</organism>
<dbReference type="AlphaFoldDB" id="A6G6Z3"/>
<comment type="caution">
    <text evidence="2">The sequence shown here is derived from an EMBL/GenBank/DDBJ whole genome shotgun (WGS) entry which is preliminary data.</text>
</comment>
<dbReference type="InterPro" id="IPR014710">
    <property type="entry name" value="RmlC-like_jellyroll"/>
</dbReference>
<dbReference type="eggNOG" id="COG0662">
    <property type="taxonomic scope" value="Bacteria"/>
</dbReference>
<dbReference type="InterPro" id="IPR011051">
    <property type="entry name" value="RmlC_Cupin_sf"/>
</dbReference>
<evidence type="ECO:0000259" key="1">
    <source>
        <dbReference type="Pfam" id="PF07883"/>
    </source>
</evidence>
<accession>A6G6Z3</accession>
<dbReference type="SUPFAM" id="SSF51182">
    <property type="entry name" value="RmlC-like cupins"/>
    <property type="match status" value="1"/>
</dbReference>
<dbReference type="Pfam" id="PF07883">
    <property type="entry name" value="Cupin_2"/>
    <property type="match status" value="1"/>
</dbReference>
<protein>
    <submittedName>
        <fullName evidence="2">Cupin domain protein</fullName>
    </submittedName>
</protein>
<dbReference type="InterPro" id="IPR013096">
    <property type="entry name" value="Cupin_2"/>
</dbReference>
<evidence type="ECO:0000313" key="2">
    <source>
        <dbReference type="EMBL" id="EDM78446.1"/>
    </source>
</evidence>
<dbReference type="EMBL" id="ABCS01000031">
    <property type="protein sequence ID" value="EDM78446.1"/>
    <property type="molecule type" value="Genomic_DNA"/>
</dbReference>
<feature type="domain" description="Cupin type-2" evidence="1">
    <location>
        <begin position="137"/>
        <end position="197"/>
    </location>
</feature>
<dbReference type="Gene3D" id="2.60.120.10">
    <property type="entry name" value="Jelly Rolls"/>
    <property type="match status" value="2"/>
</dbReference>